<dbReference type="Gene3D" id="3.55.50.30">
    <property type="match status" value="1"/>
</dbReference>
<evidence type="ECO:0000313" key="3">
    <source>
        <dbReference type="Proteomes" id="UP000076486"/>
    </source>
</evidence>
<dbReference type="PANTHER" id="PTHR30273">
    <property type="entry name" value="PERIPLASMIC SIGNAL SENSOR AND SIGMA FACTOR ACTIVATOR FECR-RELATED"/>
    <property type="match status" value="1"/>
</dbReference>
<dbReference type="GO" id="GO:0016989">
    <property type="term" value="F:sigma factor antagonist activity"/>
    <property type="evidence" value="ECO:0007669"/>
    <property type="project" value="TreeGrafter"/>
</dbReference>
<dbReference type="PIRSF" id="PIRSF018266">
    <property type="entry name" value="FecR"/>
    <property type="match status" value="1"/>
</dbReference>
<sequence>MLKYKVSQLNTMPLTQSAIEQAVDWYVQQEAQSLSLAQKHAFTQWLEADPAHQKAWQQVNHSQQMFSDLPLSGQQSLNTLSKADQSRRHILKSIAALSISSWFTWRYQKELGISAKLADHHAQVGEQLQLTHLAQASITLNTHSAINLGAHTLWLKYGEAYIVCQKAMTISSPHCHFNAESGDEFILFDDSEQVRFSALNTRLNIVANGQKFTVDKNHTLIAERSGTRIIETPRHMTSWTKGMLSVSQMPLKQFIAELSRYLSGSIRVAPAAAQLHISGTFSLADPKQILSQILSTFPELTLNGVPNVWQVINKKPYISVQ</sequence>
<dbReference type="PATRIC" id="fig|1365248.3.peg.891"/>
<dbReference type="Pfam" id="PF16220">
    <property type="entry name" value="DUF4880"/>
    <property type="match status" value="1"/>
</dbReference>
<dbReference type="EMBL" id="AUYC01000014">
    <property type="protein sequence ID" value="KZN66091.1"/>
    <property type="molecule type" value="Genomic_DNA"/>
</dbReference>
<comment type="caution">
    <text evidence="2">The sequence shown here is derived from an EMBL/GenBank/DDBJ whole genome shotgun (WGS) entry which is preliminary data.</text>
</comment>
<proteinExistence type="predicted"/>
<accession>A0A162CDH7</accession>
<name>A0A162CDH7_9GAMM</name>
<evidence type="ECO:0000259" key="1">
    <source>
        <dbReference type="Pfam" id="PF16220"/>
    </source>
</evidence>
<dbReference type="InterPro" id="IPR032623">
    <property type="entry name" value="FecR_N"/>
</dbReference>
<dbReference type="Proteomes" id="UP000076486">
    <property type="component" value="Unassembled WGS sequence"/>
</dbReference>
<organism evidence="2 3">
    <name type="scientific">Pseudoalteromonas luteoviolacea CPMOR-1</name>
    <dbReference type="NCBI Taxonomy" id="1365248"/>
    <lineage>
        <taxon>Bacteria</taxon>
        <taxon>Pseudomonadati</taxon>
        <taxon>Pseudomonadota</taxon>
        <taxon>Gammaproteobacteria</taxon>
        <taxon>Alteromonadales</taxon>
        <taxon>Pseudoalteromonadaceae</taxon>
        <taxon>Pseudoalteromonas</taxon>
    </lineage>
</organism>
<dbReference type="InterPro" id="IPR012373">
    <property type="entry name" value="Ferrdict_sens_TM"/>
</dbReference>
<dbReference type="RefSeq" id="WP_063366854.1">
    <property type="nucleotide sequence ID" value="NZ_AUYC01000014.1"/>
</dbReference>
<evidence type="ECO:0000313" key="2">
    <source>
        <dbReference type="EMBL" id="KZN66091.1"/>
    </source>
</evidence>
<dbReference type="AlphaFoldDB" id="A0A162CDH7"/>
<feature type="domain" description="FecR N-terminal" evidence="1">
    <location>
        <begin position="20"/>
        <end position="59"/>
    </location>
</feature>
<protein>
    <recommendedName>
        <fullName evidence="1">FecR N-terminal domain-containing protein</fullName>
    </recommendedName>
</protein>
<reference evidence="2 3" key="1">
    <citation type="submission" date="2013-07" db="EMBL/GenBank/DDBJ databases">
        <title>Comparative Genomic and Metabolomic Analysis of Twelve Strains of Pseudoalteromonas luteoviolacea.</title>
        <authorList>
            <person name="Vynne N.G."/>
            <person name="Mansson M."/>
            <person name="Gram L."/>
        </authorList>
    </citation>
    <scope>NUCLEOTIDE SEQUENCE [LARGE SCALE GENOMIC DNA]</scope>
    <source>
        <strain evidence="2 3">CPMOR-1</strain>
    </source>
</reference>
<dbReference type="PANTHER" id="PTHR30273:SF2">
    <property type="entry name" value="PROTEIN FECR"/>
    <property type="match status" value="1"/>
</dbReference>
<gene>
    <name evidence="2" type="ORF">N473_11010</name>
</gene>